<name>A0ABD1YL67_9MARC</name>
<evidence type="ECO:0000313" key="2">
    <source>
        <dbReference type="EMBL" id="KAL2631511.1"/>
    </source>
</evidence>
<dbReference type="EMBL" id="JBHFFA010000004">
    <property type="protein sequence ID" value="KAL2631511.1"/>
    <property type="molecule type" value="Genomic_DNA"/>
</dbReference>
<keyword evidence="3" id="KW-1185">Reference proteome</keyword>
<evidence type="ECO:0000313" key="3">
    <source>
        <dbReference type="Proteomes" id="UP001605036"/>
    </source>
</evidence>
<proteinExistence type="predicted"/>
<feature type="region of interest" description="Disordered" evidence="1">
    <location>
        <begin position="80"/>
        <end position="102"/>
    </location>
</feature>
<sequence>MWRFLDSDRRGVKLRSITWFVFSPSGLLRSSVFSVDSEGRRGNPISGSREQIGLQIIQSTARLSFVGTLDGPGIEGDSKEVDWDVAGGGRGRRGKGAHLGDL</sequence>
<gene>
    <name evidence="2" type="ORF">R1flu_016197</name>
</gene>
<organism evidence="2 3">
    <name type="scientific">Riccia fluitans</name>
    <dbReference type="NCBI Taxonomy" id="41844"/>
    <lineage>
        <taxon>Eukaryota</taxon>
        <taxon>Viridiplantae</taxon>
        <taxon>Streptophyta</taxon>
        <taxon>Embryophyta</taxon>
        <taxon>Marchantiophyta</taxon>
        <taxon>Marchantiopsida</taxon>
        <taxon>Marchantiidae</taxon>
        <taxon>Marchantiales</taxon>
        <taxon>Ricciaceae</taxon>
        <taxon>Riccia</taxon>
    </lineage>
</organism>
<protein>
    <submittedName>
        <fullName evidence="2">Uncharacterized protein</fullName>
    </submittedName>
</protein>
<evidence type="ECO:0000256" key="1">
    <source>
        <dbReference type="SAM" id="MobiDB-lite"/>
    </source>
</evidence>
<dbReference type="AlphaFoldDB" id="A0ABD1YL67"/>
<accession>A0ABD1YL67</accession>
<comment type="caution">
    <text evidence="2">The sequence shown here is derived from an EMBL/GenBank/DDBJ whole genome shotgun (WGS) entry which is preliminary data.</text>
</comment>
<dbReference type="Proteomes" id="UP001605036">
    <property type="component" value="Unassembled WGS sequence"/>
</dbReference>
<reference evidence="2 3" key="1">
    <citation type="submission" date="2024-09" db="EMBL/GenBank/DDBJ databases">
        <title>Chromosome-scale assembly of Riccia fluitans.</title>
        <authorList>
            <person name="Paukszto L."/>
            <person name="Sawicki J."/>
            <person name="Karawczyk K."/>
            <person name="Piernik-Szablinska J."/>
            <person name="Szczecinska M."/>
            <person name="Mazdziarz M."/>
        </authorList>
    </citation>
    <scope>NUCLEOTIDE SEQUENCE [LARGE SCALE GENOMIC DNA]</scope>
    <source>
        <strain evidence="2">Rf_01</strain>
        <tissue evidence="2">Aerial parts of the thallus</tissue>
    </source>
</reference>